<organism evidence="1 2">
    <name type="scientific">Caulobacter rhizosphaerae</name>
    <dbReference type="NCBI Taxonomy" id="2010972"/>
    <lineage>
        <taxon>Bacteria</taxon>
        <taxon>Pseudomonadati</taxon>
        <taxon>Pseudomonadota</taxon>
        <taxon>Alphaproteobacteria</taxon>
        <taxon>Caulobacterales</taxon>
        <taxon>Caulobacteraceae</taxon>
        <taxon>Caulobacter</taxon>
    </lineage>
</organism>
<reference evidence="1 2" key="1">
    <citation type="submission" date="2023-07" db="EMBL/GenBank/DDBJ databases">
        <title>Sorghum-associated microbial communities from plants grown in Nebraska, USA.</title>
        <authorList>
            <person name="Schachtman D."/>
        </authorList>
    </citation>
    <scope>NUCLEOTIDE SEQUENCE [LARGE SCALE GENOMIC DNA]</scope>
    <source>
        <strain evidence="1 2">DS2154</strain>
    </source>
</reference>
<keyword evidence="2" id="KW-1185">Reference proteome</keyword>
<accession>A0ABU1N460</accession>
<evidence type="ECO:0000313" key="2">
    <source>
        <dbReference type="Proteomes" id="UP001262754"/>
    </source>
</evidence>
<evidence type="ECO:0000313" key="1">
    <source>
        <dbReference type="EMBL" id="MDR6532860.1"/>
    </source>
</evidence>
<protein>
    <submittedName>
        <fullName evidence="1">Uncharacterized protein</fullName>
    </submittedName>
</protein>
<sequence length="122" mass="12813">MSSPSVPLLKIPGAILAHARSLISGDDAAMPTAMAEDPPFAPKSEAGAEWEPTAQDKSFWASLAAADRRLVDLRRAIDEAAAEALARDADAKASRMPEVPIAASRCEAAKRMIADALDAEKS</sequence>
<comment type="caution">
    <text evidence="1">The sequence shown here is derived from an EMBL/GenBank/DDBJ whole genome shotgun (WGS) entry which is preliminary data.</text>
</comment>
<name>A0ABU1N460_9CAUL</name>
<dbReference type="EMBL" id="JAVDRL010000010">
    <property type="protein sequence ID" value="MDR6532860.1"/>
    <property type="molecule type" value="Genomic_DNA"/>
</dbReference>
<dbReference type="Proteomes" id="UP001262754">
    <property type="component" value="Unassembled WGS sequence"/>
</dbReference>
<proteinExistence type="predicted"/>
<dbReference type="RefSeq" id="WP_156402053.1">
    <property type="nucleotide sequence ID" value="NZ_JAVDRL010000010.1"/>
</dbReference>
<gene>
    <name evidence="1" type="ORF">J2800_003620</name>
</gene>